<evidence type="ECO:0000256" key="2">
    <source>
        <dbReference type="ARBA" id="ARBA00022692"/>
    </source>
</evidence>
<evidence type="ECO:0000313" key="7">
    <source>
        <dbReference type="EMBL" id="GAA4669961.1"/>
    </source>
</evidence>
<name>A0ABP8VS12_9ACTN</name>
<sequence length="135" mass="14880">MQAWLTTIAVALAVWALLCVVMVVVARRLPPGLLRQVLEFLPSCVSTARTLRRHPQVPRSARVAMVVAVVWVVSPIDLLPEFLPVIGPLDDVLAVVLLLRFAARRVPPPVLRAAWPTDPRLLERVLGRRPPDAPA</sequence>
<keyword evidence="4 5" id="KW-0472">Membrane</keyword>
<comment type="subcellular location">
    <subcellularLocation>
        <location evidence="1">Endomembrane system</location>
        <topology evidence="1">Multi-pass membrane protein</topology>
    </subcellularLocation>
</comment>
<dbReference type="Pfam" id="PF06803">
    <property type="entry name" value="DUF1232"/>
    <property type="match status" value="1"/>
</dbReference>
<proteinExistence type="predicted"/>
<keyword evidence="3 5" id="KW-1133">Transmembrane helix</keyword>
<gene>
    <name evidence="7" type="ORF">GCM10023226_03090</name>
</gene>
<evidence type="ECO:0000256" key="1">
    <source>
        <dbReference type="ARBA" id="ARBA00004127"/>
    </source>
</evidence>
<accession>A0ABP8VS12</accession>
<evidence type="ECO:0000313" key="8">
    <source>
        <dbReference type="Proteomes" id="UP001500621"/>
    </source>
</evidence>
<organism evidence="7 8">
    <name type="scientific">Nocardioides nanhaiensis</name>
    <dbReference type="NCBI Taxonomy" id="1476871"/>
    <lineage>
        <taxon>Bacteria</taxon>
        <taxon>Bacillati</taxon>
        <taxon>Actinomycetota</taxon>
        <taxon>Actinomycetes</taxon>
        <taxon>Propionibacteriales</taxon>
        <taxon>Nocardioidaceae</taxon>
        <taxon>Nocardioides</taxon>
    </lineage>
</organism>
<dbReference type="Proteomes" id="UP001500621">
    <property type="component" value="Unassembled WGS sequence"/>
</dbReference>
<dbReference type="RefSeq" id="WP_345262287.1">
    <property type="nucleotide sequence ID" value="NZ_BAABIM010000001.1"/>
</dbReference>
<dbReference type="EMBL" id="BAABIM010000001">
    <property type="protein sequence ID" value="GAA4669961.1"/>
    <property type="molecule type" value="Genomic_DNA"/>
</dbReference>
<keyword evidence="2 5" id="KW-0812">Transmembrane</keyword>
<evidence type="ECO:0000256" key="3">
    <source>
        <dbReference type="ARBA" id="ARBA00022989"/>
    </source>
</evidence>
<evidence type="ECO:0000259" key="6">
    <source>
        <dbReference type="Pfam" id="PF06803"/>
    </source>
</evidence>
<evidence type="ECO:0000256" key="5">
    <source>
        <dbReference type="SAM" id="Phobius"/>
    </source>
</evidence>
<feature type="transmembrane region" description="Helical" evidence="5">
    <location>
        <begin position="6"/>
        <end position="26"/>
    </location>
</feature>
<keyword evidence="8" id="KW-1185">Reference proteome</keyword>
<evidence type="ECO:0000256" key="4">
    <source>
        <dbReference type="ARBA" id="ARBA00023136"/>
    </source>
</evidence>
<dbReference type="InterPro" id="IPR010652">
    <property type="entry name" value="DUF1232"/>
</dbReference>
<protein>
    <recommendedName>
        <fullName evidence="6">DUF1232 domain-containing protein</fullName>
    </recommendedName>
</protein>
<reference evidence="8" key="1">
    <citation type="journal article" date="2019" name="Int. J. Syst. Evol. Microbiol.">
        <title>The Global Catalogue of Microorganisms (GCM) 10K type strain sequencing project: providing services to taxonomists for standard genome sequencing and annotation.</title>
        <authorList>
            <consortium name="The Broad Institute Genomics Platform"/>
            <consortium name="The Broad Institute Genome Sequencing Center for Infectious Disease"/>
            <person name="Wu L."/>
            <person name="Ma J."/>
        </authorList>
    </citation>
    <scope>NUCLEOTIDE SEQUENCE [LARGE SCALE GENOMIC DNA]</scope>
    <source>
        <strain evidence="8">JCM 18127</strain>
    </source>
</reference>
<comment type="caution">
    <text evidence="7">The sequence shown here is derived from an EMBL/GenBank/DDBJ whole genome shotgun (WGS) entry which is preliminary data.</text>
</comment>
<feature type="domain" description="DUF1232" evidence="6">
    <location>
        <begin position="61"/>
        <end position="96"/>
    </location>
</feature>